<dbReference type="PANTHER" id="PTHR11319">
    <property type="entry name" value="G PROTEIN-COUPLED RECEPTOR-RELATED"/>
    <property type="match status" value="1"/>
</dbReference>
<dbReference type="SUPFAM" id="SSF51126">
    <property type="entry name" value="Pectin lyase-like"/>
    <property type="match status" value="2"/>
</dbReference>
<dbReference type="Gene3D" id="2.160.20.10">
    <property type="entry name" value="Single-stranded right-handed beta-helix, Pectin lyase-like"/>
    <property type="match status" value="1"/>
</dbReference>
<dbReference type="NCBIfam" id="NF041518">
    <property type="entry name" value="choice_anch_Q"/>
    <property type="match status" value="1"/>
</dbReference>
<sequence length="534" mass="52772">MTTTEATTPALNRAERRSLARTGSALGGAGVLVAGSAAALLTAFAGSASAASTITVDSNADGVAVAGNCSDNTPGNCRLRDAAALAVSGDTITFDSSISNITLTNGTINTQAVSITGPGAAALTITTTADPKAYDMFSIGGTGDVVISGLTITKNAIHAVNTGTFTLEDVMISGSSGWYGGALYASGGITELNIIDSNFDNNTSSDGAGAIHIFQAENVTVSGSTFTNNQSDESGGALYLAQANDFTVINCVMNDNSASGYGGALFVRGLAGVTTITDTTIDSNHADGSGGGISTSIQAGNGDSGIININNSTLSNNTSDASGAGLAFFNSDGSVATINNSTITGNAAAIAGGGVAVGRDFSLHLNQSTISANSAAGIYLNDGGGGISIYDELSVVTMSGTIVSGNTSTVVGAADFGLYQYDGSETGSFTATNSIIGEVDSRITVNGTNNVSSTNPMLGALANNGGPTKTMALLTGSPAIDAGPNPVATFTGNEFDQRGAGYARIIGGLVDIGAFEAQPSSEPATEPIAPSFTG</sequence>
<dbReference type="InterPro" id="IPR006311">
    <property type="entry name" value="TAT_signal"/>
</dbReference>
<dbReference type="EMBL" id="CAEZSU010000278">
    <property type="protein sequence ID" value="CAB4567189.1"/>
    <property type="molecule type" value="Genomic_DNA"/>
</dbReference>
<feature type="domain" description="Right handed beta helix" evidence="1">
    <location>
        <begin position="138"/>
        <end position="303"/>
    </location>
</feature>
<dbReference type="InterPro" id="IPR011050">
    <property type="entry name" value="Pectin_lyase_fold/virulence"/>
</dbReference>
<dbReference type="SMART" id="SM00710">
    <property type="entry name" value="PbH1"/>
    <property type="match status" value="9"/>
</dbReference>
<dbReference type="PROSITE" id="PS51318">
    <property type="entry name" value="TAT"/>
    <property type="match status" value="1"/>
</dbReference>
<dbReference type="InterPro" id="IPR006626">
    <property type="entry name" value="PbH1"/>
</dbReference>
<protein>
    <submittedName>
        <fullName evidence="2">Unannotated protein</fullName>
    </submittedName>
</protein>
<accession>A0A6J6DW64</accession>
<organism evidence="2">
    <name type="scientific">freshwater metagenome</name>
    <dbReference type="NCBI Taxonomy" id="449393"/>
    <lineage>
        <taxon>unclassified sequences</taxon>
        <taxon>metagenomes</taxon>
        <taxon>ecological metagenomes</taxon>
    </lineage>
</organism>
<gene>
    <name evidence="2" type="ORF">UFOPK1495_01844</name>
</gene>
<proteinExistence type="predicted"/>
<dbReference type="Pfam" id="PF13229">
    <property type="entry name" value="Beta_helix"/>
    <property type="match status" value="1"/>
</dbReference>
<name>A0A6J6DW64_9ZZZZ</name>
<dbReference type="InterPro" id="IPR039448">
    <property type="entry name" value="Beta_helix"/>
</dbReference>
<evidence type="ECO:0000313" key="2">
    <source>
        <dbReference type="EMBL" id="CAB4567189.1"/>
    </source>
</evidence>
<dbReference type="InterPro" id="IPR012334">
    <property type="entry name" value="Pectin_lyas_fold"/>
</dbReference>
<dbReference type="PANTHER" id="PTHR11319:SF35">
    <property type="entry name" value="OUTER MEMBRANE PROTEIN PMPC-RELATED"/>
    <property type="match status" value="1"/>
</dbReference>
<reference evidence="2" key="1">
    <citation type="submission" date="2020-05" db="EMBL/GenBank/DDBJ databases">
        <authorList>
            <person name="Chiriac C."/>
            <person name="Salcher M."/>
            <person name="Ghai R."/>
            <person name="Kavagutti S V."/>
        </authorList>
    </citation>
    <scope>NUCLEOTIDE SEQUENCE</scope>
</reference>
<evidence type="ECO:0000259" key="1">
    <source>
        <dbReference type="Pfam" id="PF13229"/>
    </source>
</evidence>
<dbReference type="AlphaFoldDB" id="A0A6J6DW64"/>
<dbReference type="InterPro" id="IPR059226">
    <property type="entry name" value="Choice_anch_Q_dom"/>
</dbReference>